<comment type="caution">
    <text evidence="6">The sequence shown here is derived from an EMBL/GenBank/DDBJ whole genome shotgun (WGS) entry which is preliminary data.</text>
</comment>
<evidence type="ECO:0000313" key="6">
    <source>
        <dbReference type="EMBL" id="HIZ22828.1"/>
    </source>
</evidence>
<reference evidence="6" key="2">
    <citation type="submission" date="2021-04" db="EMBL/GenBank/DDBJ databases">
        <authorList>
            <person name="Gilroy R."/>
        </authorList>
    </citation>
    <scope>NUCLEOTIDE SEQUENCE</scope>
    <source>
        <strain evidence="6">14324</strain>
    </source>
</reference>
<evidence type="ECO:0000256" key="5">
    <source>
        <dbReference type="RuleBase" id="RU003560"/>
    </source>
</evidence>
<dbReference type="AlphaFoldDB" id="A0A9D2ITE9"/>
<dbReference type="InterPro" id="IPR049704">
    <property type="entry name" value="Aminotrans_3_PPA_site"/>
</dbReference>
<dbReference type="Gene3D" id="3.40.640.10">
    <property type="entry name" value="Type I PLP-dependent aspartate aminotransferase-like (Major domain)"/>
    <property type="match status" value="1"/>
</dbReference>
<organism evidence="6 7">
    <name type="scientific">Candidatus Blautia faecigallinarum</name>
    <dbReference type="NCBI Taxonomy" id="2838488"/>
    <lineage>
        <taxon>Bacteria</taxon>
        <taxon>Bacillati</taxon>
        <taxon>Bacillota</taxon>
        <taxon>Clostridia</taxon>
        <taxon>Lachnospirales</taxon>
        <taxon>Lachnospiraceae</taxon>
        <taxon>Blautia</taxon>
    </lineage>
</organism>
<comment type="cofactor">
    <cofactor evidence="1">
        <name>pyridoxal 5'-phosphate</name>
        <dbReference type="ChEBI" id="CHEBI:597326"/>
    </cofactor>
</comment>
<dbReference type="Pfam" id="PF00202">
    <property type="entry name" value="Aminotran_3"/>
    <property type="match status" value="1"/>
</dbReference>
<dbReference type="InterPro" id="IPR050103">
    <property type="entry name" value="Class-III_PLP-dep_AT"/>
</dbReference>
<name>A0A9D2ITE9_9FIRM</name>
<keyword evidence="4 5" id="KW-0663">Pyridoxal phosphate</keyword>
<dbReference type="GO" id="GO:0042802">
    <property type="term" value="F:identical protein binding"/>
    <property type="evidence" value="ECO:0007669"/>
    <property type="project" value="TreeGrafter"/>
</dbReference>
<gene>
    <name evidence="6" type="ORF">IAA21_08550</name>
</gene>
<dbReference type="FunFam" id="3.40.640.10:FF:000004">
    <property type="entry name" value="Acetylornithine aminotransferase"/>
    <property type="match status" value="1"/>
</dbReference>
<dbReference type="Gene3D" id="3.90.1150.10">
    <property type="entry name" value="Aspartate Aminotransferase, domain 1"/>
    <property type="match status" value="1"/>
</dbReference>
<dbReference type="GO" id="GO:0008483">
    <property type="term" value="F:transaminase activity"/>
    <property type="evidence" value="ECO:0007669"/>
    <property type="project" value="UniProtKB-KW"/>
</dbReference>
<dbReference type="SUPFAM" id="SSF53383">
    <property type="entry name" value="PLP-dependent transferases"/>
    <property type="match status" value="1"/>
</dbReference>
<dbReference type="GO" id="GO:0030170">
    <property type="term" value="F:pyridoxal phosphate binding"/>
    <property type="evidence" value="ECO:0007669"/>
    <property type="project" value="InterPro"/>
</dbReference>
<dbReference type="InterPro" id="IPR015424">
    <property type="entry name" value="PyrdxlP-dep_Trfase"/>
</dbReference>
<dbReference type="PROSITE" id="PS00600">
    <property type="entry name" value="AA_TRANSFER_CLASS_3"/>
    <property type="match status" value="1"/>
</dbReference>
<protein>
    <submittedName>
        <fullName evidence="6">Aminotransferase class III-fold pyridoxal phosphate-dependent enzyme</fullName>
    </submittedName>
</protein>
<evidence type="ECO:0000256" key="3">
    <source>
        <dbReference type="ARBA" id="ARBA00022679"/>
    </source>
</evidence>
<dbReference type="InterPro" id="IPR015421">
    <property type="entry name" value="PyrdxlP-dep_Trfase_major"/>
</dbReference>
<keyword evidence="3" id="KW-0808">Transferase</keyword>
<evidence type="ECO:0000313" key="7">
    <source>
        <dbReference type="Proteomes" id="UP000824041"/>
    </source>
</evidence>
<dbReference type="PANTHER" id="PTHR11986:SF79">
    <property type="entry name" value="ACETYLORNITHINE AMINOTRANSFERASE, MITOCHONDRIAL"/>
    <property type="match status" value="1"/>
</dbReference>
<reference evidence="6" key="1">
    <citation type="journal article" date="2021" name="PeerJ">
        <title>Extensive microbial diversity within the chicken gut microbiome revealed by metagenomics and culture.</title>
        <authorList>
            <person name="Gilroy R."/>
            <person name="Ravi A."/>
            <person name="Getino M."/>
            <person name="Pursley I."/>
            <person name="Horton D.L."/>
            <person name="Alikhan N.F."/>
            <person name="Baker D."/>
            <person name="Gharbi K."/>
            <person name="Hall N."/>
            <person name="Watson M."/>
            <person name="Adriaenssens E.M."/>
            <person name="Foster-Nyarko E."/>
            <person name="Jarju S."/>
            <person name="Secka A."/>
            <person name="Antonio M."/>
            <person name="Oren A."/>
            <person name="Chaudhuri R.R."/>
            <person name="La Ragione R."/>
            <person name="Hildebrand F."/>
            <person name="Pallen M.J."/>
        </authorList>
    </citation>
    <scope>NUCLEOTIDE SEQUENCE</scope>
    <source>
        <strain evidence="6">14324</strain>
    </source>
</reference>
<dbReference type="Proteomes" id="UP000824041">
    <property type="component" value="Unassembled WGS sequence"/>
</dbReference>
<comment type="similarity">
    <text evidence="5">Belongs to the class-III pyridoxal-phosphate-dependent aminotransferase family.</text>
</comment>
<evidence type="ECO:0000256" key="2">
    <source>
        <dbReference type="ARBA" id="ARBA00022576"/>
    </source>
</evidence>
<dbReference type="InterPro" id="IPR005814">
    <property type="entry name" value="Aminotrans_3"/>
</dbReference>
<accession>A0A9D2ITE9</accession>
<evidence type="ECO:0000256" key="4">
    <source>
        <dbReference type="ARBA" id="ARBA00022898"/>
    </source>
</evidence>
<dbReference type="InterPro" id="IPR015422">
    <property type="entry name" value="PyrdxlP-dep_Trfase_small"/>
</dbReference>
<keyword evidence="2 6" id="KW-0032">Aminotransferase</keyword>
<dbReference type="PANTHER" id="PTHR11986">
    <property type="entry name" value="AMINOTRANSFERASE CLASS III"/>
    <property type="match status" value="1"/>
</dbReference>
<dbReference type="PIRSF" id="PIRSF000521">
    <property type="entry name" value="Transaminase_4ab_Lys_Orn"/>
    <property type="match status" value="1"/>
</dbReference>
<dbReference type="EMBL" id="DXBU01000117">
    <property type="protein sequence ID" value="HIZ22828.1"/>
    <property type="molecule type" value="Genomic_DNA"/>
</dbReference>
<proteinExistence type="inferred from homology"/>
<dbReference type="CDD" id="cd00610">
    <property type="entry name" value="OAT_like"/>
    <property type="match status" value="1"/>
</dbReference>
<sequence length="443" mass="49488">MSELKDFYTIDDAIAMDYETTKELQLKHLNRERTLAGNSKYFVKAEDCWFTDHEGNKHLDMIGAVGVVTVGNNNEYVWKEISKVFESKQYMMGAIAYHNIAAAFAHNMALLSPGGKLTKMGTATGGAEAVEGTIKLIKLACRNDPKRAKILACQGGFHGKTTGAVSVGGKEKWRMYQHPLMECVDHVPYGDAEALEKALKDECYMAFYLEPIQGEGGIIVPPEGYLKKVRELCTKYGTYMVADEIQCGCARTGKMWAVDHEQVVPDCLTFAKGFSGGLIPFGGYICTEELYEAAYGSIETCFHHTATYQENGISAAAGLASLQYILDNHLIEAAAEKGAYFISELKKIQEKYPEIIKEVRGKGLMIGMEFYEVPDGYKEGFGEYFADPVNDTLIDKYHIQVNHTINNPAVFRFLPPLTIKKEDIDYTLTCFEKAVQMCREHCR</sequence>
<evidence type="ECO:0000256" key="1">
    <source>
        <dbReference type="ARBA" id="ARBA00001933"/>
    </source>
</evidence>